<feature type="non-terminal residue" evidence="2">
    <location>
        <position position="1"/>
    </location>
</feature>
<protein>
    <recommendedName>
        <fullName evidence="4">DUF1772 domain-containing protein</fullName>
    </recommendedName>
</protein>
<keyword evidence="1" id="KW-0472">Membrane</keyword>
<name>A0A2U3PFD3_9MYCO</name>
<evidence type="ECO:0000313" key="2">
    <source>
        <dbReference type="EMBL" id="SPM42468.1"/>
    </source>
</evidence>
<gene>
    <name evidence="2" type="ORF">MNAB215_4688</name>
</gene>
<evidence type="ECO:0000256" key="1">
    <source>
        <dbReference type="SAM" id="Phobius"/>
    </source>
</evidence>
<feature type="transmembrane region" description="Helical" evidence="1">
    <location>
        <begin position="72"/>
        <end position="91"/>
    </location>
</feature>
<feature type="transmembrane region" description="Helical" evidence="1">
    <location>
        <begin position="97"/>
        <end position="115"/>
    </location>
</feature>
<proteinExistence type="predicted"/>
<dbReference type="Proteomes" id="UP000240424">
    <property type="component" value="Unassembled WGS sequence"/>
</dbReference>
<sequence>LLAVTTDGSYDMILDLLARGAALIAVLSTAVVYGTDVFCAIALRPALASVDDAALVAVMGSVHRYGDRRMPVPGVLGVVATAVSAVLAAVAAHWAQAIAASAALGLLVIWLVLYTQVSAPINRQLTAASDARQPLPSGRALQAKWDSIINARAVLQGLAVAALCVVLMI</sequence>
<keyword evidence="1" id="KW-1133">Transmembrane helix</keyword>
<dbReference type="EMBL" id="FUEZ01000004">
    <property type="protein sequence ID" value="SPM42468.1"/>
    <property type="molecule type" value="Genomic_DNA"/>
</dbReference>
<organism evidence="2 3">
    <name type="scientific">Mycobacterium numidiamassiliense</name>
    <dbReference type="NCBI Taxonomy" id="1841861"/>
    <lineage>
        <taxon>Bacteria</taxon>
        <taxon>Bacillati</taxon>
        <taxon>Actinomycetota</taxon>
        <taxon>Actinomycetes</taxon>
        <taxon>Mycobacteriales</taxon>
        <taxon>Mycobacteriaceae</taxon>
        <taxon>Mycobacterium</taxon>
    </lineage>
</organism>
<dbReference type="STRING" id="1841861.GCA_900157365_03008"/>
<evidence type="ECO:0000313" key="3">
    <source>
        <dbReference type="Proteomes" id="UP000240424"/>
    </source>
</evidence>
<keyword evidence="1" id="KW-0812">Transmembrane</keyword>
<reference evidence="2 3" key="1">
    <citation type="submission" date="2017-01" db="EMBL/GenBank/DDBJ databases">
        <authorList>
            <consortium name="Urmite Genomes"/>
        </authorList>
    </citation>
    <scope>NUCLEOTIDE SEQUENCE [LARGE SCALE GENOMIC DNA]</scope>
    <source>
        <strain evidence="2 3">AB215</strain>
    </source>
</reference>
<dbReference type="AlphaFoldDB" id="A0A2U3PFD3"/>
<keyword evidence="3" id="KW-1185">Reference proteome</keyword>
<accession>A0A2U3PFD3</accession>
<evidence type="ECO:0008006" key="4">
    <source>
        <dbReference type="Google" id="ProtNLM"/>
    </source>
</evidence>
<feature type="transmembrane region" description="Helical" evidence="1">
    <location>
        <begin position="20"/>
        <end position="43"/>
    </location>
</feature>